<evidence type="ECO:0000256" key="1">
    <source>
        <dbReference type="ARBA" id="ARBA00007404"/>
    </source>
</evidence>
<keyword evidence="5 8" id="KW-0479">Metal-binding</keyword>
<dbReference type="EMBL" id="AP011529">
    <property type="protein sequence ID" value="BAI80980.1"/>
    <property type="molecule type" value="Genomic_DNA"/>
</dbReference>
<feature type="binding site" evidence="8">
    <location>
        <position position="499"/>
    </location>
    <ligand>
        <name>Mg(2+)</name>
        <dbReference type="ChEBI" id="CHEBI:18420"/>
    </ligand>
</feature>
<dbReference type="eggNOG" id="COG1185">
    <property type="taxonomic scope" value="Bacteria"/>
</dbReference>
<dbReference type="InterPro" id="IPR003029">
    <property type="entry name" value="S1_domain"/>
</dbReference>
<dbReference type="InterPro" id="IPR004088">
    <property type="entry name" value="KH_dom_type_1"/>
</dbReference>
<dbReference type="CDD" id="cd02393">
    <property type="entry name" value="KH-I_PNPase"/>
    <property type="match status" value="1"/>
</dbReference>
<dbReference type="PIRSF" id="PIRSF005499">
    <property type="entry name" value="PNPase"/>
    <property type="match status" value="1"/>
</dbReference>
<dbReference type="GO" id="GO:0005829">
    <property type="term" value="C:cytosol"/>
    <property type="evidence" value="ECO:0007669"/>
    <property type="project" value="TreeGrafter"/>
</dbReference>
<evidence type="ECO:0000256" key="8">
    <source>
        <dbReference type="HAMAP-Rule" id="MF_01595"/>
    </source>
</evidence>
<dbReference type="CDD" id="cd11364">
    <property type="entry name" value="RNase_PH_PNPase_2"/>
    <property type="match status" value="1"/>
</dbReference>
<feature type="domain" description="S1 motif" evidence="9">
    <location>
        <begin position="629"/>
        <end position="697"/>
    </location>
</feature>
<dbReference type="Pfam" id="PF00575">
    <property type="entry name" value="S1"/>
    <property type="match status" value="1"/>
</dbReference>
<dbReference type="InterPro" id="IPR036345">
    <property type="entry name" value="ExoRNase_PH_dom2_sf"/>
</dbReference>
<dbReference type="SMART" id="SM00322">
    <property type="entry name" value="KH"/>
    <property type="match status" value="1"/>
</dbReference>
<keyword evidence="2 8" id="KW-0963">Cytoplasm</keyword>
<evidence type="ECO:0000256" key="7">
    <source>
        <dbReference type="ARBA" id="ARBA00022884"/>
    </source>
</evidence>
<keyword evidence="7 8" id="KW-0694">RNA-binding</keyword>
<evidence type="ECO:0000313" key="11">
    <source>
        <dbReference type="Proteomes" id="UP000001520"/>
    </source>
</evidence>
<comment type="cofactor">
    <cofactor evidence="8">
        <name>Mg(2+)</name>
        <dbReference type="ChEBI" id="CHEBI:18420"/>
    </cofactor>
</comment>
<dbReference type="InterPro" id="IPR001247">
    <property type="entry name" value="ExoRNase_PH_dom1"/>
</dbReference>
<dbReference type="SUPFAM" id="SSF55666">
    <property type="entry name" value="Ribonuclease PH domain 2-like"/>
    <property type="match status" value="2"/>
</dbReference>
<dbReference type="PROSITE" id="PS50126">
    <property type="entry name" value="S1"/>
    <property type="match status" value="1"/>
</dbReference>
<dbReference type="InterPro" id="IPR015847">
    <property type="entry name" value="ExoRNase_PH_dom2"/>
</dbReference>
<dbReference type="SUPFAM" id="SSF54791">
    <property type="entry name" value="Eukaryotic type KH-domain (KH-domain type I)"/>
    <property type="match status" value="1"/>
</dbReference>
<reference evidence="10 11" key="1">
    <citation type="journal article" date="2010" name="DNA Res.">
        <title>Bacterial lifestyle in a deep-sea hydrothermal vent chimney revealed by the genome sequence of the thermophilic bacterium Deferribacter desulfuricans SSM1.</title>
        <authorList>
            <person name="Takaki Y."/>
            <person name="Shimamura S."/>
            <person name="Nakagawa S."/>
            <person name="Fukuhara Y."/>
            <person name="Horikawa H."/>
            <person name="Ankai A."/>
            <person name="Harada T."/>
            <person name="Hosoyama A."/>
            <person name="Oguchi A."/>
            <person name="Fukui S."/>
            <person name="Fujita N."/>
            <person name="Takami H."/>
            <person name="Takai K."/>
        </authorList>
    </citation>
    <scope>NUCLEOTIDE SEQUENCE [LARGE SCALE GENOMIC DNA]</scope>
    <source>
        <strain evidence="11">DSM 14783 / JCM 11476 / NBRC 101012 / SSM1</strain>
    </source>
</reference>
<comment type="subcellular location">
    <subcellularLocation>
        <location evidence="8">Cytoplasm</location>
    </subcellularLocation>
</comment>
<dbReference type="InterPro" id="IPR012162">
    <property type="entry name" value="PNPase"/>
</dbReference>
<evidence type="ECO:0000256" key="4">
    <source>
        <dbReference type="ARBA" id="ARBA00022695"/>
    </source>
</evidence>
<protein>
    <recommendedName>
        <fullName evidence="8">Polyribonucleotide nucleotidyltransferase</fullName>
        <ecNumber evidence="8">2.7.7.8</ecNumber>
    </recommendedName>
    <alternativeName>
        <fullName evidence="8">Polynucleotide phosphorylase</fullName>
        <shortName evidence="8">PNPase</shortName>
    </alternativeName>
</protein>
<dbReference type="GO" id="GO:0006396">
    <property type="term" value="P:RNA processing"/>
    <property type="evidence" value="ECO:0007669"/>
    <property type="project" value="InterPro"/>
</dbReference>
<keyword evidence="11" id="KW-1185">Reference proteome</keyword>
<dbReference type="AlphaFoldDB" id="D3PEF7"/>
<comment type="function">
    <text evidence="8">Involved in mRNA degradation. Catalyzes the phosphorolysis of single-stranded polyribonucleotides processively in the 3'- to 5'-direction.</text>
</comment>
<comment type="catalytic activity">
    <reaction evidence="8">
        <text>RNA(n+1) + phosphate = RNA(n) + a ribonucleoside 5'-diphosphate</text>
        <dbReference type="Rhea" id="RHEA:22096"/>
        <dbReference type="Rhea" id="RHEA-COMP:14527"/>
        <dbReference type="Rhea" id="RHEA-COMP:17342"/>
        <dbReference type="ChEBI" id="CHEBI:43474"/>
        <dbReference type="ChEBI" id="CHEBI:57930"/>
        <dbReference type="ChEBI" id="CHEBI:140395"/>
        <dbReference type="EC" id="2.7.7.8"/>
    </reaction>
</comment>
<dbReference type="RefSeq" id="WP_013008226.1">
    <property type="nucleotide sequence ID" value="NC_013939.1"/>
</dbReference>
<evidence type="ECO:0000259" key="9">
    <source>
        <dbReference type="PROSITE" id="PS50126"/>
    </source>
</evidence>
<dbReference type="PANTHER" id="PTHR11252:SF0">
    <property type="entry name" value="POLYRIBONUCLEOTIDE NUCLEOTIDYLTRANSFERASE 1, MITOCHONDRIAL"/>
    <property type="match status" value="1"/>
</dbReference>
<gene>
    <name evidence="8" type="primary">pnp</name>
    <name evidence="10" type="ordered locus">DEFDS_1520</name>
</gene>
<dbReference type="Gene3D" id="3.30.230.70">
    <property type="entry name" value="GHMP Kinase, N-terminal domain"/>
    <property type="match status" value="2"/>
</dbReference>
<dbReference type="GO" id="GO:0000175">
    <property type="term" value="F:3'-5'-RNA exonuclease activity"/>
    <property type="evidence" value="ECO:0007669"/>
    <property type="project" value="TreeGrafter"/>
</dbReference>
<dbReference type="GO" id="GO:0004654">
    <property type="term" value="F:polyribonucleotide nucleotidyltransferase activity"/>
    <property type="evidence" value="ECO:0007669"/>
    <property type="project" value="UniProtKB-UniRule"/>
</dbReference>
<dbReference type="HOGENOM" id="CLU_004217_2_2_0"/>
<dbReference type="FunFam" id="3.30.230.70:FF:000002">
    <property type="entry name" value="Polyribonucleotide nucleotidyltransferase"/>
    <property type="match status" value="1"/>
</dbReference>
<dbReference type="Gene3D" id="2.40.50.140">
    <property type="entry name" value="Nucleic acid-binding proteins"/>
    <property type="match status" value="1"/>
</dbReference>
<dbReference type="GO" id="GO:0003723">
    <property type="term" value="F:RNA binding"/>
    <property type="evidence" value="ECO:0007669"/>
    <property type="project" value="UniProtKB-UniRule"/>
</dbReference>
<dbReference type="PROSITE" id="PS50084">
    <property type="entry name" value="KH_TYPE_1"/>
    <property type="match status" value="1"/>
</dbReference>
<dbReference type="HAMAP" id="MF_01595">
    <property type="entry name" value="PNPase"/>
    <property type="match status" value="1"/>
</dbReference>
<dbReference type="Pfam" id="PF03725">
    <property type="entry name" value="RNase_PH_C"/>
    <property type="match status" value="1"/>
</dbReference>
<name>D3PEF7_DEFDS</name>
<evidence type="ECO:0000313" key="10">
    <source>
        <dbReference type="EMBL" id="BAI80980.1"/>
    </source>
</evidence>
<dbReference type="SUPFAM" id="SSF50249">
    <property type="entry name" value="Nucleic acid-binding proteins"/>
    <property type="match status" value="1"/>
</dbReference>
<proteinExistence type="inferred from homology"/>
<organism evidence="10 11">
    <name type="scientific">Deferribacter desulfuricans (strain DSM 14783 / JCM 11476 / NBRC 101012 / SSM1)</name>
    <dbReference type="NCBI Taxonomy" id="639282"/>
    <lineage>
        <taxon>Bacteria</taxon>
        <taxon>Pseudomonadati</taxon>
        <taxon>Deferribacterota</taxon>
        <taxon>Deferribacteres</taxon>
        <taxon>Deferribacterales</taxon>
        <taxon>Deferribacteraceae</taxon>
        <taxon>Deferribacter</taxon>
    </lineage>
</organism>
<dbReference type="NCBIfam" id="TIGR03591">
    <property type="entry name" value="polynuc_phos"/>
    <property type="match status" value="1"/>
</dbReference>
<keyword evidence="3 8" id="KW-0808">Transferase</keyword>
<dbReference type="Proteomes" id="UP000001520">
    <property type="component" value="Chromosome"/>
</dbReference>
<dbReference type="InterPro" id="IPR015848">
    <property type="entry name" value="PNPase_PH_RNA-bd_bac/org-type"/>
</dbReference>
<keyword evidence="4 8" id="KW-0548">Nucleotidyltransferase</keyword>
<sequence length="700" mass="77769">MEKKIFNYEVKLTEDSEPIIFETGWKAKQANGSIWIKQGGSVVLVTAVASKEASENLDFFPLTVNYIEKFYAVGKIPGGFIKREGKPSDKETLISRLIDRPIRPLFPEGFRNETQIIATVVSSDQVNSTDILALNAASAALMISDIPFEGPIGAVRVGKINGEYVINPSAAIFDDLEMNIVVAGTEDSIVMVEAGMKNCSEEDVVNALEFGHEAIKKLVEVQKRMRDEIGKEKFEYMDFSVSEDDLNKLYDEIGDKLKEAVLIPGKLEKYEAIDKVKEEYFEKLKEELGDEFEENKGYYNELYQEVEKKVFRDITLNSGKRVDGRTYTEIRPIDIEVDLLPCAHGSALFTRGETQALVTATLGTKFDSQLLDDLEGETYKRFMLHYNFPPFSVGEIGFLRAPGRREIGHGFLAERALASMLPGEDEFPYTIRVVSEILESNGSSSMATVCGGSLALMDAGVPIKDVVAGIAMGLIYEGDDNYVILSDIMGIEDHLGDMDFKVTGTETGITALQMDIKIKGLKREILEKALAQAKEGRLFILQKMKAVLAKPREEVSPKAPRFVKVKINPEKVGLLIGPAGKTIKSIIDKTGVKIDILEEGELHIFGNNKEAIDSAIEMIEAVTQELTVGKIYNAKVKRVVDYGAFVELFPGVEGLLHVSQFSKERIENIRDHVKVGDSLDVEYLGKDDQGRIKLSRKNLV</sequence>
<dbReference type="CDD" id="cd11363">
    <property type="entry name" value="RNase_PH_PNPase_1"/>
    <property type="match status" value="1"/>
</dbReference>
<dbReference type="InterPro" id="IPR012340">
    <property type="entry name" value="NA-bd_OB-fold"/>
</dbReference>
<dbReference type="GO" id="GO:0006402">
    <property type="term" value="P:mRNA catabolic process"/>
    <property type="evidence" value="ECO:0007669"/>
    <property type="project" value="UniProtKB-UniRule"/>
</dbReference>
<evidence type="ECO:0000256" key="3">
    <source>
        <dbReference type="ARBA" id="ARBA00022679"/>
    </source>
</evidence>
<dbReference type="InterPro" id="IPR027408">
    <property type="entry name" value="PNPase/RNase_PH_dom_sf"/>
</dbReference>
<dbReference type="InterPro" id="IPR004087">
    <property type="entry name" value="KH_dom"/>
</dbReference>
<dbReference type="PANTHER" id="PTHR11252">
    <property type="entry name" value="POLYRIBONUCLEOTIDE NUCLEOTIDYLTRANSFERASE"/>
    <property type="match status" value="1"/>
</dbReference>
<dbReference type="InterPro" id="IPR036612">
    <property type="entry name" value="KH_dom_type_1_sf"/>
</dbReference>
<dbReference type="KEGG" id="ddf:DEFDS_1520"/>
<dbReference type="SUPFAM" id="SSF54211">
    <property type="entry name" value="Ribosomal protein S5 domain 2-like"/>
    <property type="match status" value="2"/>
</dbReference>
<dbReference type="OrthoDB" id="9804305at2"/>
<dbReference type="FunFam" id="3.30.1370.10:FF:000001">
    <property type="entry name" value="Polyribonucleotide nucleotidyltransferase"/>
    <property type="match status" value="1"/>
</dbReference>
<dbReference type="InterPro" id="IPR020568">
    <property type="entry name" value="Ribosomal_Su5_D2-typ_SF"/>
</dbReference>
<dbReference type="FunFam" id="3.30.230.70:FF:000001">
    <property type="entry name" value="Polyribonucleotide nucleotidyltransferase"/>
    <property type="match status" value="1"/>
</dbReference>
<dbReference type="Gene3D" id="3.30.1370.10">
    <property type="entry name" value="K Homology domain, type 1"/>
    <property type="match status" value="1"/>
</dbReference>
<dbReference type="Pfam" id="PF01138">
    <property type="entry name" value="RNase_PH"/>
    <property type="match status" value="2"/>
</dbReference>
<dbReference type="NCBIfam" id="NF008805">
    <property type="entry name" value="PRK11824.1"/>
    <property type="match status" value="1"/>
</dbReference>
<evidence type="ECO:0000256" key="2">
    <source>
        <dbReference type="ARBA" id="ARBA00022490"/>
    </source>
</evidence>
<keyword evidence="6 8" id="KW-0460">Magnesium</keyword>
<dbReference type="Pfam" id="PF03726">
    <property type="entry name" value="PNPase"/>
    <property type="match status" value="1"/>
</dbReference>
<dbReference type="FunFam" id="2.40.50.140:FF:000189">
    <property type="entry name" value="Polyribonucleotide nucleotidyltransferase, putative"/>
    <property type="match status" value="1"/>
</dbReference>
<dbReference type="STRING" id="639282.DEFDS_1520"/>
<accession>D3PEF7</accession>
<dbReference type="Pfam" id="PF00013">
    <property type="entry name" value="KH_1"/>
    <property type="match status" value="1"/>
</dbReference>
<comment type="similarity">
    <text evidence="1 8">Belongs to the polyribonucleotide nucleotidyltransferase family.</text>
</comment>
<dbReference type="GO" id="GO:0000287">
    <property type="term" value="F:magnesium ion binding"/>
    <property type="evidence" value="ECO:0007669"/>
    <property type="project" value="UniProtKB-UniRule"/>
</dbReference>
<feature type="binding site" evidence="8">
    <location>
        <position position="493"/>
    </location>
    <ligand>
        <name>Mg(2+)</name>
        <dbReference type="ChEBI" id="CHEBI:18420"/>
    </ligand>
</feature>
<evidence type="ECO:0000256" key="5">
    <source>
        <dbReference type="ARBA" id="ARBA00022723"/>
    </source>
</evidence>
<dbReference type="SMART" id="SM00316">
    <property type="entry name" value="S1"/>
    <property type="match status" value="1"/>
</dbReference>
<dbReference type="EC" id="2.7.7.8" evidence="8"/>
<evidence type="ECO:0000256" key="6">
    <source>
        <dbReference type="ARBA" id="ARBA00022842"/>
    </source>
</evidence>